<dbReference type="AlphaFoldDB" id="A0A0S4QGL0"/>
<proteinExistence type="predicted"/>
<dbReference type="PANTHER" id="PTHR33336:SF3">
    <property type="entry name" value="ABM DOMAIN-CONTAINING PROTEIN"/>
    <property type="match status" value="1"/>
</dbReference>
<gene>
    <name evidence="2" type="ORF">Ga0074812_103194</name>
</gene>
<organism evidence="2 3">
    <name type="scientific">Parafrankia irregularis</name>
    <dbReference type="NCBI Taxonomy" id="795642"/>
    <lineage>
        <taxon>Bacteria</taxon>
        <taxon>Bacillati</taxon>
        <taxon>Actinomycetota</taxon>
        <taxon>Actinomycetes</taxon>
        <taxon>Frankiales</taxon>
        <taxon>Frankiaceae</taxon>
        <taxon>Parafrankia</taxon>
    </lineage>
</organism>
<protein>
    <submittedName>
        <fullName evidence="2">Quinol monooxygenase YgiN</fullName>
    </submittedName>
</protein>
<dbReference type="Pfam" id="PF03992">
    <property type="entry name" value="ABM"/>
    <property type="match status" value="1"/>
</dbReference>
<dbReference type="Gene3D" id="3.30.70.100">
    <property type="match status" value="1"/>
</dbReference>
<keyword evidence="2" id="KW-0503">Monooxygenase</keyword>
<dbReference type="GO" id="GO:0004497">
    <property type="term" value="F:monooxygenase activity"/>
    <property type="evidence" value="ECO:0007669"/>
    <property type="project" value="UniProtKB-KW"/>
</dbReference>
<keyword evidence="3" id="KW-1185">Reference proteome</keyword>
<evidence type="ECO:0000313" key="3">
    <source>
        <dbReference type="Proteomes" id="UP000198802"/>
    </source>
</evidence>
<dbReference type="InterPro" id="IPR050744">
    <property type="entry name" value="AI-2_Isomerase_LsrG"/>
</dbReference>
<reference evidence="3" key="1">
    <citation type="submission" date="2015-11" db="EMBL/GenBank/DDBJ databases">
        <authorList>
            <person name="Varghese N."/>
        </authorList>
    </citation>
    <scope>NUCLEOTIDE SEQUENCE [LARGE SCALE GENOMIC DNA]</scope>
    <source>
        <strain evidence="3">DSM 45899</strain>
    </source>
</reference>
<evidence type="ECO:0000259" key="1">
    <source>
        <dbReference type="PROSITE" id="PS51725"/>
    </source>
</evidence>
<name>A0A0S4QGL0_9ACTN</name>
<dbReference type="InterPro" id="IPR011008">
    <property type="entry name" value="Dimeric_a/b-barrel"/>
</dbReference>
<dbReference type="InterPro" id="IPR007138">
    <property type="entry name" value="ABM_dom"/>
</dbReference>
<accession>A0A0S4QGL0</accession>
<dbReference type="PROSITE" id="PS51725">
    <property type="entry name" value="ABM"/>
    <property type="match status" value="1"/>
</dbReference>
<evidence type="ECO:0000313" key="2">
    <source>
        <dbReference type="EMBL" id="CUU54704.1"/>
    </source>
</evidence>
<dbReference type="PANTHER" id="PTHR33336">
    <property type="entry name" value="QUINOL MONOOXYGENASE YGIN-RELATED"/>
    <property type="match status" value="1"/>
</dbReference>
<dbReference type="RefSeq" id="WP_091272478.1">
    <property type="nucleotide sequence ID" value="NZ_FAOZ01000003.1"/>
</dbReference>
<feature type="domain" description="ABM" evidence="1">
    <location>
        <begin position="3"/>
        <end position="92"/>
    </location>
</feature>
<dbReference type="Proteomes" id="UP000198802">
    <property type="component" value="Unassembled WGS sequence"/>
</dbReference>
<keyword evidence="2" id="KW-0560">Oxidoreductase</keyword>
<dbReference type="SUPFAM" id="SSF54909">
    <property type="entry name" value="Dimeric alpha+beta barrel"/>
    <property type="match status" value="1"/>
</dbReference>
<sequence length="95" mass="10946">MSSVIIVHYKVKPGFEERVAHSLARMVEPTRAEPGNLAYNVCRSPRDPAVFAIYEEYVDAAAVTAHASSDYFEHWLKKETLPYLEERWRHDLVAL</sequence>
<dbReference type="EMBL" id="FAOZ01000003">
    <property type="protein sequence ID" value="CUU54704.1"/>
    <property type="molecule type" value="Genomic_DNA"/>
</dbReference>